<dbReference type="AlphaFoldDB" id="A0A6I8MEZ2"/>
<dbReference type="Pfam" id="PF00528">
    <property type="entry name" value="BPD_transp_1"/>
    <property type="match status" value="1"/>
</dbReference>
<dbReference type="PANTHER" id="PTHR30177">
    <property type="entry name" value="GLYCINE BETAINE/L-PROLINE TRANSPORT SYSTEM PERMEASE PROTEIN PROW"/>
    <property type="match status" value="1"/>
</dbReference>
<keyword evidence="4 6" id="KW-1133">Transmembrane helix</keyword>
<dbReference type="SUPFAM" id="SSF161098">
    <property type="entry name" value="MetI-like"/>
    <property type="match status" value="1"/>
</dbReference>
<dbReference type="KEGG" id="crf:FRC0190_00101"/>
<evidence type="ECO:0000313" key="8">
    <source>
        <dbReference type="EMBL" id="VZH84057.1"/>
    </source>
</evidence>
<evidence type="ECO:0000256" key="2">
    <source>
        <dbReference type="ARBA" id="ARBA00022448"/>
    </source>
</evidence>
<evidence type="ECO:0000256" key="4">
    <source>
        <dbReference type="ARBA" id="ARBA00022989"/>
    </source>
</evidence>
<dbReference type="Proteomes" id="UP000423525">
    <property type="component" value="Chromosome"/>
</dbReference>
<evidence type="ECO:0000259" key="7">
    <source>
        <dbReference type="PROSITE" id="PS50928"/>
    </source>
</evidence>
<dbReference type="GO" id="GO:0005886">
    <property type="term" value="C:plasma membrane"/>
    <property type="evidence" value="ECO:0007669"/>
    <property type="project" value="UniProtKB-SubCell"/>
</dbReference>
<dbReference type="PANTHER" id="PTHR30177:SF33">
    <property type="entry name" value="POSSIBLE OSMOPROTECTANT (GLYCINE BETAINE_CARNITINE_CHOLINE_L-PROLINE) TRANSPORT INTEGRAL MEMBRANE PROTEIN ABC TRANSPORTER PROZ"/>
    <property type="match status" value="1"/>
</dbReference>
<dbReference type="GO" id="GO:0055085">
    <property type="term" value="P:transmembrane transport"/>
    <property type="evidence" value="ECO:0007669"/>
    <property type="project" value="InterPro"/>
</dbReference>
<keyword evidence="5 6" id="KW-0472">Membrane</keyword>
<gene>
    <name evidence="8" type="ORF">FRC0190_00101</name>
</gene>
<comment type="subcellular location">
    <subcellularLocation>
        <location evidence="6">Cell membrane</location>
        <topology evidence="6">Multi-pass membrane protein</topology>
    </subcellularLocation>
    <subcellularLocation>
        <location evidence="1">Membrane</location>
        <topology evidence="1">Multi-pass membrane protein</topology>
    </subcellularLocation>
</comment>
<sequence length="224" mass="22848">MTWFGDLLSYLTTAAHWWGPQGFLARLLEHVGISLAAVAIAALLALPAGVLIGHTGRGAGLVGGVSGAARALPTLGLLTIFGLAFGIGLTAPMLALIILAIPSLLAGAYSGVAAVDRATIDAAYAMGFTHRQVISSIELPLSAAVLVGGIRTAVLQVTATATLAAYTADVGLGRFIFHGLKTRDYIEMLAASVLVVALALLFDALLGGVQKVISQRTHTATPAL</sequence>
<feature type="transmembrane region" description="Helical" evidence="6">
    <location>
        <begin position="185"/>
        <end position="206"/>
    </location>
</feature>
<dbReference type="InterPro" id="IPR051204">
    <property type="entry name" value="ABC_transp_perm/SBD"/>
</dbReference>
<evidence type="ECO:0000256" key="1">
    <source>
        <dbReference type="ARBA" id="ARBA00004141"/>
    </source>
</evidence>
<accession>A0A6I8MEZ2</accession>
<dbReference type="InterPro" id="IPR000515">
    <property type="entry name" value="MetI-like"/>
</dbReference>
<organism evidence="8 9">
    <name type="scientific">Corynebacterium rouxii</name>
    <dbReference type="NCBI Taxonomy" id="2719119"/>
    <lineage>
        <taxon>Bacteria</taxon>
        <taxon>Bacillati</taxon>
        <taxon>Actinomycetota</taxon>
        <taxon>Actinomycetes</taxon>
        <taxon>Mycobacteriales</taxon>
        <taxon>Corynebacteriaceae</taxon>
        <taxon>Corynebacterium</taxon>
    </lineage>
</organism>
<dbReference type="RefSeq" id="WP_155871167.1">
    <property type="nucleotide sequence ID" value="NZ_CP168248.1"/>
</dbReference>
<evidence type="ECO:0000256" key="3">
    <source>
        <dbReference type="ARBA" id="ARBA00022692"/>
    </source>
</evidence>
<dbReference type="GO" id="GO:0031460">
    <property type="term" value="P:glycine betaine transport"/>
    <property type="evidence" value="ECO:0007669"/>
    <property type="project" value="TreeGrafter"/>
</dbReference>
<dbReference type="EMBL" id="LR738855">
    <property type="protein sequence ID" value="VZH84057.1"/>
    <property type="molecule type" value="Genomic_DNA"/>
</dbReference>
<dbReference type="InterPro" id="IPR035906">
    <property type="entry name" value="MetI-like_sf"/>
</dbReference>
<comment type="similarity">
    <text evidence="6">Belongs to the binding-protein-dependent transport system permease family.</text>
</comment>
<name>A0A6I8MEZ2_9CORY</name>
<evidence type="ECO:0000256" key="5">
    <source>
        <dbReference type="ARBA" id="ARBA00023136"/>
    </source>
</evidence>
<reference evidence="8 9" key="1">
    <citation type="submission" date="2019-11" db="EMBL/GenBank/DDBJ databases">
        <authorList>
            <person name="Brisse S."/>
        </authorList>
    </citation>
    <scope>NUCLEOTIDE SEQUENCE [LARGE SCALE GENOMIC DNA]</scope>
    <source>
        <strain evidence="8">FRC0190</strain>
    </source>
</reference>
<feature type="domain" description="ABC transmembrane type-1" evidence="7">
    <location>
        <begin position="27"/>
        <end position="206"/>
    </location>
</feature>
<keyword evidence="3 6" id="KW-0812">Transmembrane</keyword>
<feature type="transmembrane region" description="Helical" evidence="6">
    <location>
        <begin position="33"/>
        <end position="54"/>
    </location>
</feature>
<evidence type="ECO:0000313" key="9">
    <source>
        <dbReference type="Proteomes" id="UP000423525"/>
    </source>
</evidence>
<dbReference type="PROSITE" id="PS50928">
    <property type="entry name" value="ABC_TM1"/>
    <property type="match status" value="1"/>
</dbReference>
<proteinExistence type="inferred from homology"/>
<dbReference type="Gene3D" id="1.10.3720.10">
    <property type="entry name" value="MetI-like"/>
    <property type="match status" value="1"/>
</dbReference>
<keyword evidence="2 6" id="KW-0813">Transport</keyword>
<protein>
    <submittedName>
        <fullName evidence="8">ABC transporter permease</fullName>
    </submittedName>
</protein>
<evidence type="ECO:0000256" key="6">
    <source>
        <dbReference type="RuleBase" id="RU363032"/>
    </source>
</evidence>